<evidence type="ECO:0008006" key="4">
    <source>
        <dbReference type="Google" id="ProtNLM"/>
    </source>
</evidence>
<evidence type="ECO:0000313" key="3">
    <source>
        <dbReference type="Proteomes" id="UP001595075"/>
    </source>
</evidence>
<name>A0ABR4BSK0_9HELO</name>
<sequence length="287" mass="30392">MNFNSLDMEVNPFEMDMAGSNAMESDMAISDQSALSRGVGVNEPFPFSVQGFAFHNPFAQPETIDPALLTAHSMPPDCYTAGSSYQGGMVGFQNATATSFGASQIGFEDPLFQFMDMGGNGDSQAPQASVEANMGGGPAPMAAAPRLAPSPAQPAPAPAPPCSGGRDRANDEDADERPVKKARGGGRPLKRPGEKGKYNGEGRREKAAKAAAKKAALKAARDAAAAKGNTLTPEELLYEYERLKKENEQLKAEVVELRSRGCNSSVSPPDSNSSSDNFSRYLNELMF</sequence>
<feature type="region of interest" description="Disordered" evidence="1">
    <location>
        <begin position="116"/>
        <end position="213"/>
    </location>
</feature>
<comment type="caution">
    <text evidence="2">The sequence shown here is derived from an EMBL/GenBank/DDBJ whole genome shotgun (WGS) entry which is preliminary data.</text>
</comment>
<feature type="compositionally biased region" description="Basic and acidic residues" evidence="1">
    <location>
        <begin position="191"/>
        <end position="208"/>
    </location>
</feature>
<reference evidence="2 3" key="1">
    <citation type="journal article" date="2024" name="Commun. Biol.">
        <title>Comparative genomic analysis of thermophilic fungi reveals convergent evolutionary adaptations and gene losses.</title>
        <authorList>
            <person name="Steindorff A.S."/>
            <person name="Aguilar-Pontes M.V."/>
            <person name="Robinson A.J."/>
            <person name="Andreopoulos B."/>
            <person name="LaButti K."/>
            <person name="Kuo A."/>
            <person name="Mondo S."/>
            <person name="Riley R."/>
            <person name="Otillar R."/>
            <person name="Haridas S."/>
            <person name="Lipzen A."/>
            <person name="Grimwood J."/>
            <person name="Schmutz J."/>
            <person name="Clum A."/>
            <person name="Reid I.D."/>
            <person name="Moisan M.C."/>
            <person name="Butler G."/>
            <person name="Nguyen T.T.M."/>
            <person name="Dewar K."/>
            <person name="Conant G."/>
            <person name="Drula E."/>
            <person name="Henrissat B."/>
            <person name="Hansel C."/>
            <person name="Singer S."/>
            <person name="Hutchinson M.I."/>
            <person name="de Vries R.P."/>
            <person name="Natvig D.O."/>
            <person name="Powell A.J."/>
            <person name="Tsang A."/>
            <person name="Grigoriev I.V."/>
        </authorList>
    </citation>
    <scope>NUCLEOTIDE SEQUENCE [LARGE SCALE GENOMIC DNA]</scope>
    <source>
        <strain evidence="2 3">CBS 494.80</strain>
    </source>
</reference>
<feature type="compositionally biased region" description="Low complexity" evidence="1">
    <location>
        <begin position="139"/>
        <end position="150"/>
    </location>
</feature>
<dbReference type="EMBL" id="JAZHXI010000023">
    <property type="protein sequence ID" value="KAL2060347.1"/>
    <property type="molecule type" value="Genomic_DNA"/>
</dbReference>
<feature type="compositionally biased region" description="Pro residues" evidence="1">
    <location>
        <begin position="151"/>
        <end position="161"/>
    </location>
</feature>
<gene>
    <name evidence="2" type="ORF">VTL71DRAFT_9742</name>
</gene>
<dbReference type="Proteomes" id="UP001595075">
    <property type="component" value="Unassembled WGS sequence"/>
</dbReference>
<proteinExistence type="predicted"/>
<organism evidence="2 3">
    <name type="scientific">Oculimacula yallundae</name>
    <dbReference type="NCBI Taxonomy" id="86028"/>
    <lineage>
        <taxon>Eukaryota</taxon>
        <taxon>Fungi</taxon>
        <taxon>Dikarya</taxon>
        <taxon>Ascomycota</taxon>
        <taxon>Pezizomycotina</taxon>
        <taxon>Leotiomycetes</taxon>
        <taxon>Helotiales</taxon>
        <taxon>Ploettnerulaceae</taxon>
        <taxon>Oculimacula</taxon>
    </lineage>
</organism>
<accession>A0ABR4BSK0</accession>
<feature type="region of interest" description="Disordered" evidence="1">
    <location>
        <begin position="259"/>
        <end position="279"/>
    </location>
</feature>
<feature type="compositionally biased region" description="Low complexity" evidence="1">
    <location>
        <begin position="263"/>
        <end position="279"/>
    </location>
</feature>
<feature type="compositionally biased region" description="Basic and acidic residues" evidence="1">
    <location>
        <begin position="165"/>
        <end position="179"/>
    </location>
</feature>
<evidence type="ECO:0000256" key="1">
    <source>
        <dbReference type="SAM" id="MobiDB-lite"/>
    </source>
</evidence>
<evidence type="ECO:0000313" key="2">
    <source>
        <dbReference type="EMBL" id="KAL2060347.1"/>
    </source>
</evidence>
<keyword evidence="3" id="KW-1185">Reference proteome</keyword>
<protein>
    <recommendedName>
        <fullName evidence="4">BZIP domain-containing protein</fullName>
    </recommendedName>
</protein>
<feature type="compositionally biased region" description="Basic residues" evidence="1">
    <location>
        <begin position="180"/>
        <end position="190"/>
    </location>
</feature>